<dbReference type="AlphaFoldDB" id="M0LL72"/>
<dbReference type="eggNOG" id="arCOG08161">
    <property type="taxonomic scope" value="Archaea"/>
</dbReference>
<sequence>MSPIEAVGKKVSAISDGSKVISAGRAVSARTGEFVRKSYCYRWLTKEPDPEVIIIDLRETYAVGPFIALMDRLIPHIKDAWRHSKVGPVTRRVFERVASDVFDPLSETQGYELAVAVLTPPEPPEETRTGDDESESTKDNSS</sequence>
<reference evidence="2 3" key="1">
    <citation type="journal article" date="2014" name="PLoS Genet.">
        <title>Phylogenetically driven sequencing of extremely halophilic archaea reveals strategies for static and dynamic osmo-response.</title>
        <authorList>
            <person name="Becker E.A."/>
            <person name="Seitzer P.M."/>
            <person name="Tritt A."/>
            <person name="Larsen D."/>
            <person name="Krusor M."/>
            <person name="Yao A.I."/>
            <person name="Wu D."/>
            <person name="Madern D."/>
            <person name="Eisen J.A."/>
            <person name="Darling A.E."/>
            <person name="Facciotti M.T."/>
        </authorList>
    </citation>
    <scope>NUCLEOTIDE SEQUENCE [LARGE SCALE GENOMIC DNA]</scope>
    <source>
        <strain evidence="3">ATCC 49778 / DSM 6131 / JCM 7785 / NBRC 101032 / NCIMB 13157 / TR-1</strain>
    </source>
</reference>
<keyword evidence="3" id="KW-1185">Reference proteome</keyword>
<proteinExistence type="predicted"/>
<dbReference type="EMBL" id="AOLY01000009">
    <property type="protein sequence ID" value="EMA32760.1"/>
    <property type="molecule type" value="Genomic_DNA"/>
</dbReference>
<dbReference type="Proteomes" id="UP000011524">
    <property type="component" value="Unassembled WGS sequence"/>
</dbReference>
<protein>
    <submittedName>
        <fullName evidence="2">Uncharacterized protein</fullName>
    </submittedName>
</protein>
<feature type="region of interest" description="Disordered" evidence="1">
    <location>
        <begin position="117"/>
        <end position="142"/>
    </location>
</feature>
<dbReference type="PATRIC" id="fig|1227453.3.peg.1215"/>
<evidence type="ECO:0000256" key="1">
    <source>
        <dbReference type="SAM" id="MobiDB-lite"/>
    </source>
</evidence>
<accession>M0LL72</accession>
<evidence type="ECO:0000313" key="3">
    <source>
        <dbReference type="Proteomes" id="UP000011524"/>
    </source>
</evidence>
<evidence type="ECO:0000313" key="2">
    <source>
        <dbReference type="EMBL" id="EMA32760.1"/>
    </source>
</evidence>
<comment type="caution">
    <text evidence="2">The sequence shown here is derived from an EMBL/GenBank/DDBJ whole genome shotgun (WGS) entry which is preliminary data.</text>
</comment>
<organism evidence="2 3">
    <name type="scientific">Haloarcula japonica (strain ATCC 49778 / DSM 6131 / JCM 7785 / NBRC 101032 / NCIMB 13157 / TR-1)</name>
    <dbReference type="NCBI Taxonomy" id="1227453"/>
    <lineage>
        <taxon>Archaea</taxon>
        <taxon>Methanobacteriati</taxon>
        <taxon>Methanobacteriota</taxon>
        <taxon>Stenosarchaea group</taxon>
        <taxon>Halobacteria</taxon>
        <taxon>Halobacteriales</taxon>
        <taxon>Haloarculaceae</taxon>
        <taxon>Haloarcula</taxon>
    </lineage>
</organism>
<gene>
    <name evidence="2" type="ORF">C444_06046</name>
</gene>
<name>M0LL72_HALJT</name>
<feature type="compositionally biased region" description="Basic and acidic residues" evidence="1">
    <location>
        <begin position="125"/>
        <end position="142"/>
    </location>
</feature>